<organism evidence="1 2">
    <name type="scientific">Ampelomyces quisqualis</name>
    <name type="common">Powdery mildew agent</name>
    <dbReference type="NCBI Taxonomy" id="50730"/>
    <lineage>
        <taxon>Eukaryota</taxon>
        <taxon>Fungi</taxon>
        <taxon>Dikarya</taxon>
        <taxon>Ascomycota</taxon>
        <taxon>Pezizomycotina</taxon>
        <taxon>Dothideomycetes</taxon>
        <taxon>Pleosporomycetidae</taxon>
        <taxon>Pleosporales</taxon>
        <taxon>Pleosporineae</taxon>
        <taxon>Phaeosphaeriaceae</taxon>
        <taxon>Ampelomyces</taxon>
    </lineage>
</organism>
<evidence type="ECO:0000313" key="1">
    <source>
        <dbReference type="EMBL" id="KAF1916041.1"/>
    </source>
</evidence>
<evidence type="ECO:0000313" key="2">
    <source>
        <dbReference type="Proteomes" id="UP000800096"/>
    </source>
</evidence>
<dbReference type="OrthoDB" id="3763763at2759"/>
<dbReference type="PANTHER" id="PTHR42085">
    <property type="entry name" value="F-BOX DOMAIN-CONTAINING PROTEIN"/>
    <property type="match status" value="1"/>
</dbReference>
<accession>A0A6A5QJZ3</accession>
<reference evidence="1" key="1">
    <citation type="journal article" date="2020" name="Stud. Mycol.">
        <title>101 Dothideomycetes genomes: a test case for predicting lifestyles and emergence of pathogens.</title>
        <authorList>
            <person name="Haridas S."/>
            <person name="Albert R."/>
            <person name="Binder M."/>
            <person name="Bloem J."/>
            <person name="Labutti K."/>
            <person name="Salamov A."/>
            <person name="Andreopoulos B."/>
            <person name="Baker S."/>
            <person name="Barry K."/>
            <person name="Bills G."/>
            <person name="Bluhm B."/>
            <person name="Cannon C."/>
            <person name="Castanera R."/>
            <person name="Culley D."/>
            <person name="Daum C."/>
            <person name="Ezra D."/>
            <person name="Gonzalez J."/>
            <person name="Henrissat B."/>
            <person name="Kuo A."/>
            <person name="Liang C."/>
            <person name="Lipzen A."/>
            <person name="Lutzoni F."/>
            <person name="Magnuson J."/>
            <person name="Mondo S."/>
            <person name="Nolan M."/>
            <person name="Ohm R."/>
            <person name="Pangilinan J."/>
            <person name="Park H.-J."/>
            <person name="Ramirez L."/>
            <person name="Alfaro M."/>
            <person name="Sun H."/>
            <person name="Tritt A."/>
            <person name="Yoshinaga Y."/>
            <person name="Zwiers L.-H."/>
            <person name="Turgeon B."/>
            <person name="Goodwin S."/>
            <person name="Spatafora J."/>
            <person name="Crous P."/>
            <person name="Grigoriev I."/>
        </authorList>
    </citation>
    <scope>NUCLEOTIDE SEQUENCE</scope>
    <source>
        <strain evidence="1">HMLAC05119</strain>
    </source>
</reference>
<dbReference type="EMBL" id="ML979135">
    <property type="protein sequence ID" value="KAF1916041.1"/>
    <property type="molecule type" value="Genomic_DNA"/>
</dbReference>
<keyword evidence="2" id="KW-1185">Reference proteome</keyword>
<dbReference type="InterPro" id="IPR038883">
    <property type="entry name" value="AN11006-like"/>
</dbReference>
<protein>
    <submittedName>
        <fullName evidence="1">Uncharacterized protein</fullName>
    </submittedName>
</protein>
<proteinExistence type="predicted"/>
<dbReference type="Proteomes" id="UP000800096">
    <property type="component" value="Unassembled WGS sequence"/>
</dbReference>
<sequence>MTKVQPHISTSSKTSNSRLLQLPGEIRNRIWRFALTSSEPLHHRQPRTKLTQQLSIASHHHRLVEEKYILDGSTLNPPSFNKLKFVNRQLWAETAGLELHFNAVVFSSQIVRKFNRDPNASIDGFMKKCAEEWFFSFCAPMKVQCVDWLKTVIIAPDPQVWGLSQGYSPPMPHLPMLAMFCKSHPSVQIRYQFDDFKFGDERKNSSLNFLRAGVALTVALKGDKDGEDAALSLLGCLPRIREDNELARNWRETWNIEYLMKNVKNFAFWPKMNSKYARDAHARSCRLRHDADVLLVNDPQLFDKWLSYTKLWCEHGISNTV</sequence>
<gene>
    <name evidence="1" type="ORF">BDU57DRAFT_515880</name>
</gene>
<name>A0A6A5QJZ3_AMPQU</name>
<dbReference type="PANTHER" id="PTHR42085:SF1">
    <property type="entry name" value="F-BOX DOMAIN-CONTAINING PROTEIN"/>
    <property type="match status" value="1"/>
</dbReference>
<dbReference type="AlphaFoldDB" id="A0A6A5QJZ3"/>